<keyword evidence="2" id="KW-0808">Transferase</keyword>
<dbReference type="Pfam" id="PF02458">
    <property type="entry name" value="Transferase"/>
    <property type="match status" value="1"/>
</dbReference>
<dbReference type="Proteomes" id="UP000594261">
    <property type="component" value="Chromosome 10"/>
</dbReference>
<dbReference type="Gramene" id="QL10p026346:mrna">
    <property type="protein sequence ID" value="QL10p026346:mrna:CDS:1"/>
    <property type="gene ID" value="QL10p026346"/>
</dbReference>
<protein>
    <submittedName>
        <fullName evidence="4">Uncharacterized protein</fullName>
    </submittedName>
</protein>
<name>A0A7N2MRA7_QUELO</name>
<dbReference type="RefSeq" id="XP_030937719.1">
    <property type="nucleotide sequence ID" value="XM_031081859.1"/>
</dbReference>
<evidence type="ECO:0000313" key="4">
    <source>
        <dbReference type="EnsemblPlants" id="QL10p026346:mrna:CDS:1"/>
    </source>
</evidence>
<dbReference type="PANTHER" id="PTHR31623:SF36">
    <property type="entry name" value="STEMMADENINE O-ACETYLTRANSFERASE-LIKE"/>
    <property type="match status" value="1"/>
</dbReference>
<dbReference type="InterPro" id="IPR023213">
    <property type="entry name" value="CAT-like_dom_sf"/>
</dbReference>
<evidence type="ECO:0000256" key="1">
    <source>
        <dbReference type="ARBA" id="ARBA00009861"/>
    </source>
</evidence>
<evidence type="ECO:0000256" key="2">
    <source>
        <dbReference type="ARBA" id="ARBA00022679"/>
    </source>
</evidence>
<accession>A0A7N2MRA7</accession>
<proteinExistence type="inferred from homology"/>
<reference evidence="4" key="2">
    <citation type="submission" date="2021-01" db="UniProtKB">
        <authorList>
            <consortium name="EnsemblPlants"/>
        </authorList>
    </citation>
    <scope>IDENTIFICATION</scope>
</reference>
<gene>
    <name evidence="4" type="primary">LOC115962977</name>
</gene>
<dbReference type="EMBL" id="LRBV02000010">
    <property type="status" value="NOT_ANNOTATED_CDS"/>
    <property type="molecule type" value="Genomic_DNA"/>
</dbReference>
<dbReference type="OrthoDB" id="671439at2759"/>
<sequence length="449" mass="50073">MMMDVDIISREIIKPSSPAIHHIKPFKLSLLDQITPTTYAPLILFYPKNHIHSKNPQAHLKNSLSETLNSFYPFSGRMKDNLFIDYYEEGIPYNEARVHCCLSKFLQNPKTESLNHFLPCSPFRKEPNPMEAAQFAVQVNIFDCGGIAIGLCASHKITDGITLSAFLSTWAATTGGPCNKLVSPNFTEASSLSHFPPQNILPHIAKPLVERLWFREGKYKTRRFVFDAKAIATLRAKARSERVENPTRVESLSGFICKHARAASRLASGSPRPSILAQAISIRRKAKPRLSDSSMGNIFWWALAAYDYNSAESTEIEMRGLVATLKEAVSKIDSDVRILQGHEGFIGLIEYAIQKAATVVFSRENPEIFAFTSWLTFGFNEIDFGWGKPIWVGLMGEVGSGRKLTILQNAIYGKGIEAWVTLDENVMAILEDDAEFLALATLNPSVISQ</sequence>
<comment type="similarity">
    <text evidence="1">Belongs to the plant acyltransferase family.</text>
</comment>
<dbReference type="OMA" id="NAIEEWI"/>
<dbReference type="InParanoid" id="A0A7N2MRA7"/>
<keyword evidence="5" id="KW-1185">Reference proteome</keyword>
<evidence type="ECO:0000256" key="3">
    <source>
        <dbReference type="ARBA" id="ARBA00023315"/>
    </source>
</evidence>
<evidence type="ECO:0000313" key="5">
    <source>
        <dbReference type="Proteomes" id="UP000594261"/>
    </source>
</evidence>
<dbReference type="EnsemblPlants" id="QL10p026346:mrna">
    <property type="protein sequence ID" value="QL10p026346:mrna:CDS:1"/>
    <property type="gene ID" value="QL10p026346"/>
</dbReference>
<dbReference type="AlphaFoldDB" id="A0A7N2MRA7"/>
<dbReference type="PANTHER" id="PTHR31623">
    <property type="entry name" value="F21J9.9"/>
    <property type="match status" value="1"/>
</dbReference>
<dbReference type="GO" id="GO:0016746">
    <property type="term" value="F:acyltransferase activity"/>
    <property type="evidence" value="ECO:0007669"/>
    <property type="project" value="UniProtKB-KW"/>
</dbReference>
<dbReference type="GeneID" id="115962977"/>
<keyword evidence="3" id="KW-0012">Acyltransferase</keyword>
<reference evidence="4 5" key="1">
    <citation type="journal article" date="2016" name="G3 (Bethesda)">
        <title>First Draft Assembly and Annotation of the Genome of a California Endemic Oak Quercus lobata Nee (Fagaceae).</title>
        <authorList>
            <person name="Sork V.L."/>
            <person name="Fitz-Gibbon S.T."/>
            <person name="Puiu D."/>
            <person name="Crepeau M."/>
            <person name="Gugger P.F."/>
            <person name="Sherman R."/>
            <person name="Stevens K."/>
            <person name="Langley C.H."/>
            <person name="Pellegrini M."/>
            <person name="Salzberg S.L."/>
        </authorList>
    </citation>
    <scope>NUCLEOTIDE SEQUENCE [LARGE SCALE GENOMIC DNA]</scope>
    <source>
        <strain evidence="4 5">cv. SW786</strain>
    </source>
</reference>
<dbReference type="KEGG" id="qlo:115962977"/>
<dbReference type="Gene3D" id="3.30.559.10">
    <property type="entry name" value="Chloramphenicol acetyltransferase-like domain"/>
    <property type="match status" value="2"/>
</dbReference>
<organism evidence="4 5">
    <name type="scientific">Quercus lobata</name>
    <name type="common">Valley oak</name>
    <dbReference type="NCBI Taxonomy" id="97700"/>
    <lineage>
        <taxon>Eukaryota</taxon>
        <taxon>Viridiplantae</taxon>
        <taxon>Streptophyta</taxon>
        <taxon>Embryophyta</taxon>
        <taxon>Tracheophyta</taxon>
        <taxon>Spermatophyta</taxon>
        <taxon>Magnoliopsida</taxon>
        <taxon>eudicotyledons</taxon>
        <taxon>Gunneridae</taxon>
        <taxon>Pentapetalae</taxon>
        <taxon>rosids</taxon>
        <taxon>fabids</taxon>
        <taxon>Fagales</taxon>
        <taxon>Fagaceae</taxon>
        <taxon>Quercus</taxon>
    </lineage>
</organism>